<keyword evidence="4 6" id="KW-1133">Transmembrane helix</keyword>
<feature type="transmembrane region" description="Helical" evidence="6">
    <location>
        <begin position="137"/>
        <end position="155"/>
    </location>
</feature>
<keyword evidence="2" id="KW-1003">Cell membrane</keyword>
<keyword evidence="8" id="KW-1185">Reference proteome</keyword>
<evidence type="ECO:0000256" key="5">
    <source>
        <dbReference type="ARBA" id="ARBA00023136"/>
    </source>
</evidence>
<feature type="transmembrane region" description="Helical" evidence="6">
    <location>
        <begin position="186"/>
        <end position="205"/>
    </location>
</feature>
<feature type="transmembrane region" description="Helical" evidence="6">
    <location>
        <begin position="237"/>
        <end position="254"/>
    </location>
</feature>
<evidence type="ECO:0000256" key="3">
    <source>
        <dbReference type="ARBA" id="ARBA00022692"/>
    </source>
</evidence>
<dbReference type="EMBL" id="QQZY01000001">
    <property type="protein sequence ID" value="RDI75805.1"/>
    <property type="molecule type" value="Genomic_DNA"/>
</dbReference>
<dbReference type="AlphaFoldDB" id="A0A7M2Z195"/>
<reference evidence="7 8" key="1">
    <citation type="submission" date="2018-07" db="EMBL/GenBank/DDBJ databases">
        <title>High-quality-draft genome sequence of Gaiella occulta.</title>
        <authorList>
            <person name="Severino R."/>
            <person name="Froufe H.J.C."/>
            <person name="Rainey F.A."/>
            <person name="Barroso C."/>
            <person name="Albuquerque L."/>
            <person name="Lobo-Da-Cunha A."/>
            <person name="Da Costa M.S."/>
            <person name="Egas C."/>
        </authorList>
    </citation>
    <scope>NUCLEOTIDE SEQUENCE [LARGE SCALE GENOMIC DNA]</scope>
    <source>
        <strain evidence="7 8">F2-233</strain>
    </source>
</reference>
<comment type="subcellular location">
    <subcellularLocation>
        <location evidence="1">Cell membrane</location>
        <topology evidence="1">Multi-pass membrane protein</topology>
    </subcellularLocation>
</comment>
<evidence type="ECO:0000256" key="2">
    <source>
        <dbReference type="ARBA" id="ARBA00022475"/>
    </source>
</evidence>
<organism evidence="7 8">
    <name type="scientific">Gaiella occulta</name>
    <dbReference type="NCBI Taxonomy" id="1002870"/>
    <lineage>
        <taxon>Bacteria</taxon>
        <taxon>Bacillati</taxon>
        <taxon>Actinomycetota</taxon>
        <taxon>Thermoleophilia</taxon>
        <taxon>Gaiellales</taxon>
        <taxon>Gaiellaceae</taxon>
        <taxon>Gaiella</taxon>
    </lineage>
</organism>
<feature type="transmembrane region" description="Helical" evidence="6">
    <location>
        <begin position="33"/>
        <end position="53"/>
    </location>
</feature>
<feature type="transmembrane region" description="Helical" evidence="6">
    <location>
        <begin position="211"/>
        <end position="230"/>
    </location>
</feature>
<evidence type="ECO:0000256" key="1">
    <source>
        <dbReference type="ARBA" id="ARBA00004651"/>
    </source>
</evidence>
<dbReference type="PANTHER" id="PTHR43370:SF2">
    <property type="entry name" value="ABC TRANSPORTER PERMEASE PROTEIN"/>
    <property type="match status" value="1"/>
</dbReference>
<dbReference type="Pfam" id="PF02653">
    <property type="entry name" value="BPD_transp_2"/>
    <property type="match status" value="1"/>
</dbReference>
<protein>
    <submittedName>
        <fullName evidence="7">Putative ABC-type transport system permease component</fullName>
    </submittedName>
</protein>
<keyword evidence="3 6" id="KW-0812">Transmembrane</keyword>
<evidence type="ECO:0000256" key="6">
    <source>
        <dbReference type="SAM" id="Phobius"/>
    </source>
</evidence>
<accession>A0A7M2Z195</accession>
<evidence type="ECO:0000313" key="7">
    <source>
        <dbReference type="EMBL" id="RDI75805.1"/>
    </source>
</evidence>
<name>A0A7M2Z195_9ACTN</name>
<dbReference type="RefSeq" id="WP_114794690.1">
    <property type="nucleotide sequence ID" value="NZ_QQZY01000001.1"/>
</dbReference>
<comment type="caution">
    <text evidence="7">The sequence shown here is derived from an EMBL/GenBank/DDBJ whole genome shotgun (WGS) entry which is preliminary data.</text>
</comment>
<dbReference type="CDD" id="cd06580">
    <property type="entry name" value="TM_PBP1_transp_TpRbsC_like"/>
    <property type="match status" value="1"/>
</dbReference>
<feature type="transmembrane region" description="Helical" evidence="6">
    <location>
        <begin position="60"/>
        <end position="84"/>
    </location>
</feature>
<proteinExistence type="predicted"/>
<reference evidence="8" key="2">
    <citation type="journal article" date="2019" name="MicrobiologyOpen">
        <title>High-quality draft genome sequence of Gaiella occulta isolated from a 150 meter deep mineral water borehole and comparison with the genome sequences of other deep-branching lineages of the phylum Actinobacteria.</title>
        <authorList>
            <person name="Severino R."/>
            <person name="Froufe H.J.C."/>
            <person name="Barroso C."/>
            <person name="Albuquerque L."/>
            <person name="Lobo-da-Cunha A."/>
            <person name="da Costa M.S."/>
            <person name="Egas C."/>
        </authorList>
    </citation>
    <scope>NUCLEOTIDE SEQUENCE [LARGE SCALE GENOMIC DNA]</scope>
    <source>
        <strain evidence="8">F2-233</strain>
    </source>
</reference>
<dbReference type="Proteomes" id="UP000254134">
    <property type="component" value="Unassembled WGS sequence"/>
</dbReference>
<gene>
    <name evidence="7" type="ORF">Gocc_0224</name>
</gene>
<dbReference type="InterPro" id="IPR001851">
    <property type="entry name" value="ABC_transp_permease"/>
</dbReference>
<feature type="transmembrane region" description="Helical" evidence="6">
    <location>
        <begin position="260"/>
        <end position="282"/>
    </location>
</feature>
<evidence type="ECO:0000313" key="8">
    <source>
        <dbReference type="Proteomes" id="UP000254134"/>
    </source>
</evidence>
<dbReference type="PANTHER" id="PTHR43370">
    <property type="entry name" value="SUGAR ABC TRANSPORTER INTEGRAL MEMBRANE PROTEIN-RELATED"/>
    <property type="match status" value="1"/>
</dbReference>
<keyword evidence="5 6" id="KW-0472">Membrane</keyword>
<sequence>MSFVSDVLAATLRNATPLVYGTVGETYCERAGILNLGIEGTMYAGAFFGFLAAQTSGSLVVGLVTAIAVGLGSGVLMGVLTVTFGTNQHVAGLGTTLFLIGAADFANRLQFRGSQAQATIKPFGIVDVFGVDVLSQYAMTYVAFLVIVPLAWWVLMRTTLGLNIRAVGENPEAADAAGVSVARTRYLALMIGGALMGVGGAFFTLAALGSFTLNIIAGRGWVCIALVIFGRWRIGRGVVGALLFAFVYALQLRLRLIPSLAGVPFELLLALPYVVVIAALVLSGRNVAYPGAYLKPYRRA</sequence>
<evidence type="ECO:0000256" key="4">
    <source>
        <dbReference type="ARBA" id="ARBA00022989"/>
    </source>
</evidence>
<dbReference type="GO" id="GO:0005886">
    <property type="term" value="C:plasma membrane"/>
    <property type="evidence" value="ECO:0007669"/>
    <property type="project" value="UniProtKB-SubCell"/>
</dbReference>
<dbReference type="OrthoDB" id="9792579at2"/>
<dbReference type="GO" id="GO:0022857">
    <property type="term" value="F:transmembrane transporter activity"/>
    <property type="evidence" value="ECO:0007669"/>
    <property type="project" value="InterPro"/>
</dbReference>